<accession>A0A5A7N9J0</accession>
<sequence>MSVPVLPGLSALVADHPYIICDIWGVLHDGEVAFPLAVDALCRARAAGAMVVLVTNSPRPAQRVAAQLSAFGIDQTAYDGLITSGELTRHHLQAHFTGQRFFHIGPDEDRDTLAGLDLVEGADSDDADVLVATGLFGPDLDAHAALIAPAARKGVPMLCANPDRVVRDGGKIFICAGAVADVYEDMAGRCGGWASLRRRLMRPAIKFSAQKPDNQ</sequence>
<dbReference type="RefSeq" id="WP_313981888.1">
    <property type="nucleotide sequence ID" value="NZ_BKCN01000016.1"/>
</dbReference>
<dbReference type="AlphaFoldDB" id="A0A5A7N9J0"/>
<feature type="domain" description="Cyclic nucleotide-binding" evidence="1">
    <location>
        <begin position="26"/>
        <end position="99"/>
    </location>
</feature>
<dbReference type="InterPro" id="IPR000595">
    <property type="entry name" value="cNMP-bd_dom"/>
</dbReference>
<dbReference type="NCBIfam" id="TIGR01459">
    <property type="entry name" value="HAD-SF-IIA-hyp4"/>
    <property type="match status" value="1"/>
</dbReference>
<proteinExistence type="predicted"/>
<protein>
    <recommendedName>
        <fullName evidence="1">Cyclic nucleotide-binding domain-containing protein</fullName>
    </recommendedName>
</protein>
<evidence type="ECO:0000313" key="3">
    <source>
        <dbReference type="Proteomes" id="UP000324996"/>
    </source>
</evidence>
<gene>
    <name evidence="2" type="ORF">JCM17846_27050</name>
</gene>
<dbReference type="Proteomes" id="UP000324996">
    <property type="component" value="Unassembled WGS sequence"/>
</dbReference>
<name>A0A5A7N9J0_9PROT</name>
<dbReference type="InterPro" id="IPR023214">
    <property type="entry name" value="HAD_sf"/>
</dbReference>
<evidence type="ECO:0000313" key="2">
    <source>
        <dbReference type="EMBL" id="GER05023.1"/>
    </source>
</evidence>
<organism evidence="2 3">
    <name type="scientific">Iodidimonas nitroreducens</name>
    <dbReference type="NCBI Taxonomy" id="1236968"/>
    <lineage>
        <taxon>Bacteria</taxon>
        <taxon>Pseudomonadati</taxon>
        <taxon>Pseudomonadota</taxon>
        <taxon>Alphaproteobacteria</taxon>
        <taxon>Iodidimonadales</taxon>
        <taxon>Iodidimonadaceae</taxon>
        <taxon>Iodidimonas</taxon>
    </lineage>
</organism>
<dbReference type="EMBL" id="BKCN01000016">
    <property type="protein sequence ID" value="GER05023.1"/>
    <property type="molecule type" value="Genomic_DNA"/>
</dbReference>
<dbReference type="Gene3D" id="3.40.50.1000">
    <property type="entry name" value="HAD superfamily/HAD-like"/>
    <property type="match status" value="1"/>
</dbReference>
<comment type="caution">
    <text evidence="2">The sequence shown here is derived from an EMBL/GenBank/DDBJ whole genome shotgun (WGS) entry which is preliminary data.</text>
</comment>
<dbReference type="SUPFAM" id="SSF56784">
    <property type="entry name" value="HAD-like"/>
    <property type="match status" value="1"/>
</dbReference>
<dbReference type="PROSITE" id="PS50042">
    <property type="entry name" value="CNMP_BINDING_3"/>
    <property type="match status" value="1"/>
</dbReference>
<dbReference type="Pfam" id="PF13344">
    <property type="entry name" value="Hydrolase_6"/>
    <property type="match status" value="1"/>
</dbReference>
<reference evidence="2 3" key="1">
    <citation type="submission" date="2019-09" db="EMBL/GenBank/DDBJ databases">
        <title>NBRP : Genome information of microbial organism related human and environment.</title>
        <authorList>
            <person name="Hattori M."/>
            <person name="Oshima K."/>
            <person name="Inaba H."/>
            <person name="Suda W."/>
            <person name="Sakamoto M."/>
            <person name="Iino T."/>
            <person name="Kitahara M."/>
            <person name="Oshida Y."/>
            <person name="Iida T."/>
            <person name="Kudo T."/>
            <person name="Itoh T."/>
            <person name="Ohkuma M."/>
        </authorList>
    </citation>
    <scope>NUCLEOTIDE SEQUENCE [LARGE SCALE GENOMIC DNA]</scope>
    <source>
        <strain evidence="2 3">Q-1</strain>
    </source>
</reference>
<dbReference type="InterPro" id="IPR006356">
    <property type="entry name" value="HAD-SF_hydro_IIA_hyp3"/>
</dbReference>
<dbReference type="InterPro" id="IPR036412">
    <property type="entry name" value="HAD-like_sf"/>
</dbReference>
<evidence type="ECO:0000259" key="1">
    <source>
        <dbReference type="PROSITE" id="PS50042"/>
    </source>
</evidence>
<dbReference type="InterPro" id="IPR006357">
    <property type="entry name" value="HAD-SF_hydro_IIA"/>
</dbReference>
<keyword evidence="3" id="KW-1185">Reference proteome</keyword>